<evidence type="ECO:0000256" key="6">
    <source>
        <dbReference type="ARBA" id="ARBA00022824"/>
    </source>
</evidence>
<keyword evidence="4" id="KW-0813">Transport</keyword>
<evidence type="ECO:0000256" key="8">
    <source>
        <dbReference type="ARBA" id="ARBA00022927"/>
    </source>
</evidence>
<evidence type="ECO:0000259" key="12">
    <source>
        <dbReference type="PROSITE" id="PS50859"/>
    </source>
</evidence>
<evidence type="ECO:0000256" key="10">
    <source>
        <dbReference type="ARBA" id="ARBA00023136"/>
    </source>
</evidence>
<dbReference type="OMA" id="QDRTNDC"/>
<dbReference type="Pfam" id="PF25970">
    <property type="entry name" value="SEC22a_C"/>
    <property type="match status" value="1"/>
</dbReference>
<dbReference type="Pfam" id="PF13774">
    <property type="entry name" value="Longin"/>
    <property type="match status" value="1"/>
</dbReference>
<evidence type="ECO:0000256" key="9">
    <source>
        <dbReference type="ARBA" id="ARBA00022989"/>
    </source>
</evidence>
<dbReference type="SUPFAM" id="SSF64356">
    <property type="entry name" value="SNARE-like"/>
    <property type="match status" value="1"/>
</dbReference>
<evidence type="ECO:0000256" key="3">
    <source>
        <dbReference type="ARBA" id="ARBA00008025"/>
    </source>
</evidence>
<accession>A0A6I8NYZ1</accession>
<gene>
    <name evidence="13" type="primary">SEC22C</name>
</gene>
<reference evidence="13" key="2">
    <citation type="submission" date="2025-09" db="UniProtKB">
        <authorList>
            <consortium name="Ensembl"/>
        </authorList>
    </citation>
    <scope>IDENTIFICATION</scope>
    <source>
        <strain evidence="13">Glennie</strain>
    </source>
</reference>
<protein>
    <submittedName>
        <fullName evidence="13">SEC22 homolog C, vesicle trafficking protein</fullName>
    </submittedName>
</protein>
<evidence type="ECO:0000256" key="2">
    <source>
        <dbReference type="ARBA" id="ARBA00004477"/>
    </source>
</evidence>
<dbReference type="CTD" id="9117"/>
<sequence length="304" mass="33552">MALILFACVVRVRDGLPLSASTDFHHDRGFEECRRRLWALSAMLAWGPARGSARGRDFSVHFHSCGDVACLGICSSQYPAAMAFCFLEELRWEFTAAYDTVSIGLASRPYAFREFDGVIQKVKWRFNCAPSSHLTDTLEKIQEELDLKPPVVLALDGPEMMNGAASGHCRRPEEPAASIRMKPVSALGILSLVLNIMCAALNLIRGVHLAENSLQEDCEGIGNALAFLISFGACIAQCHLYLFYSPARMPKAALALACVCLCNVSLYGRRNGWQILFHSGVAFLSSYQTLARRQQRDRQPDCGV</sequence>
<dbReference type="Gene3D" id="3.30.450.50">
    <property type="entry name" value="Longin domain"/>
    <property type="match status" value="1"/>
</dbReference>
<dbReference type="AlphaFoldDB" id="A0A6I8NYZ1"/>
<keyword evidence="5 11" id="KW-0812">Transmembrane</keyword>
<dbReference type="FunCoup" id="A0A6I8NYZ1">
    <property type="interactions" value="636"/>
</dbReference>
<dbReference type="Ensembl" id="ENSOANT00000060762.1">
    <property type="protein sequence ID" value="ENSOANP00000046026.1"/>
    <property type="gene ID" value="ENSOANG00000036395.1"/>
</dbReference>
<dbReference type="GeneTree" id="ENSGT00940000159338"/>
<dbReference type="InterPro" id="IPR011012">
    <property type="entry name" value="Longin-like_dom_sf"/>
</dbReference>
<dbReference type="RefSeq" id="XP_028933553.1">
    <property type="nucleotide sequence ID" value="XM_029077720.2"/>
</dbReference>
<keyword evidence="14" id="KW-1185">Reference proteome</keyword>
<dbReference type="KEGG" id="oaa:100078031"/>
<organism evidence="13 14">
    <name type="scientific">Ornithorhynchus anatinus</name>
    <name type="common">Duckbill platypus</name>
    <dbReference type="NCBI Taxonomy" id="9258"/>
    <lineage>
        <taxon>Eukaryota</taxon>
        <taxon>Metazoa</taxon>
        <taxon>Chordata</taxon>
        <taxon>Craniata</taxon>
        <taxon>Vertebrata</taxon>
        <taxon>Euteleostomi</taxon>
        <taxon>Mammalia</taxon>
        <taxon>Monotremata</taxon>
        <taxon>Ornithorhynchidae</taxon>
        <taxon>Ornithorhynchus</taxon>
    </lineage>
</organism>
<dbReference type="PANTHER" id="PTHR46258:SF2">
    <property type="entry name" value="VESICLE-TRAFFICKING PROTEIN SEC22C"/>
    <property type="match status" value="1"/>
</dbReference>
<evidence type="ECO:0000256" key="7">
    <source>
        <dbReference type="ARBA" id="ARBA00022892"/>
    </source>
</evidence>
<dbReference type="GeneID" id="100078031"/>
<evidence type="ECO:0000313" key="14">
    <source>
        <dbReference type="Proteomes" id="UP000002279"/>
    </source>
</evidence>
<dbReference type="InterPro" id="IPR059071">
    <property type="entry name" value="SEC22a-c_C"/>
</dbReference>
<evidence type="ECO:0000256" key="1">
    <source>
        <dbReference type="ARBA" id="ARBA00003595"/>
    </source>
</evidence>
<name>A0A6I8NYZ1_ORNAN</name>
<keyword evidence="6" id="KW-0256">Endoplasmic reticulum</keyword>
<evidence type="ECO:0000256" key="5">
    <source>
        <dbReference type="ARBA" id="ARBA00022692"/>
    </source>
</evidence>
<dbReference type="RefSeq" id="XP_028933550.1">
    <property type="nucleotide sequence ID" value="XM_029077717.2"/>
</dbReference>
<dbReference type="Proteomes" id="UP000002279">
    <property type="component" value="Unplaced"/>
</dbReference>
<comment type="function">
    <text evidence="1">May be involved in vesicle transport between the ER and the Golgi complex.</text>
</comment>
<reference evidence="13" key="1">
    <citation type="submission" date="2025-08" db="UniProtKB">
        <authorList>
            <consortium name="Ensembl"/>
        </authorList>
    </citation>
    <scope>IDENTIFICATION</scope>
    <source>
        <strain evidence="13">Glennie</strain>
    </source>
</reference>
<keyword evidence="9 11" id="KW-1133">Transmembrane helix</keyword>
<keyword evidence="8" id="KW-0653">Protein transport</keyword>
<dbReference type="InParanoid" id="A0A6I8NYZ1"/>
<feature type="domain" description="Longin" evidence="12">
    <location>
        <begin position="8"/>
        <end position="119"/>
    </location>
</feature>
<evidence type="ECO:0000256" key="4">
    <source>
        <dbReference type="ARBA" id="ARBA00022448"/>
    </source>
</evidence>
<dbReference type="InterPro" id="IPR043546">
    <property type="entry name" value="Sec22a/c"/>
</dbReference>
<dbReference type="OrthoDB" id="1719357at2759"/>
<keyword evidence="7" id="KW-0931">ER-Golgi transport</keyword>
<dbReference type="PROSITE" id="PS50859">
    <property type="entry name" value="LONGIN"/>
    <property type="match status" value="1"/>
</dbReference>
<proteinExistence type="inferred from homology"/>
<feature type="transmembrane region" description="Helical" evidence="11">
    <location>
        <begin position="224"/>
        <end position="244"/>
    </location>
</feature>
<dbReference type="GO" id="GO:0015031">
    <property type="term" value="P:protein transport"/>
    <property type="evidence" value="ECO:0007669"/>
    <property type="project" value="UniProtKB-KW"/>
</dbReference>
<evidence type="ECO:0000256" key="11">
    <source>
        <dbReference type="SAM" id="Phobius"/>
    </source>
</evidence>
<keyword evidence="10 11" id="KW-0472">Membrane</keyword>
<dbReference type="PANTHER" id="PTHR46258">
    <property type="entry name" value="LONGIN DOMAIN-CONTAINING PROTEIN"/>
    <property type="match status" value="1"/>
</dbReference>
<evidence type="ECO:0000313" key="13">
    <source>
        <dbReference type="Ensembl" id="ENSOANP00000046026.1"/>
    </source>
</evidence>
<dbReference type="InterPro" id="IPR010908">
    <property type="entry name" value="Longin_dom"/>
</dbReference>
<dbReference type="RefSeq" id="XP_028933549.1">
    <property type="nucleotide sequence ID" value="XM_029077716.1"/>
</dbReference>
<feature type="transmembrane region" description="Helical" evidence="11">
    <location>
        <begin position="184"/>
        <end position="204"/>
    </location>
</feature>
<dbReference type="GO" id="GO:0005789">
    <property type="term" value="C:endoplasmic reticulum membrane"/>
    <property type="evidence" value="ECO:0007669"/>
    <property type="project" value="UniProtKB-SubCell"/>
</dbReference>
<comment type="subcellular location">
    <subcellularLocation>
        <location evidence="2">Endoplasmic reticulum membrane</location>
        <topology evidence="2">Multi-pass membrane protein</topology>
    </subcellularLocation>
</comment>
<dbReference type="Bgee" id="ENSOANG00000036395">
    <property type="expression patterns" value="Expressed in cerebellum and 7 other cell types or tissues"/>
</dbReference>
<dbReference type="GO" id="GO:0006888">
    <property type="term" value="P:endoplasmic reticulum to Golgi vesicle-mediated transport"/>
    <property type="evidence" value="ECO:0000318"/>
    <property type="project" value="GO_Central"/>
</dbReference>
<dbReference type="SMART" id="SM01270">
    <property type="entry name" value="Longin"/>
    <property type="match status" value="1"/>
</dbReference>
<dbReference type="CDD" id="cd14824">
    <property type="entry name" value="Longin"/>
    <property type="match status" value="1"/>
</dbReference>
<comment type="similarity">
    <text evidence="3">Belongs to the synaptobrevin family.</text>
</comment>